<dbReference type="AlphaFoldDB" id="A0A059Y3Q1"/>
<proteinExistence type="predicted"/>
<dbReference type="InterPro" id="IPR002559">
    <property type="entry name" value="Transposase_11"/>
</dbReference>
<dbReference type="Pfam" id="PF01609">
    <property type="entry name" value="DDE_Tnp_1"/>
    <property type="match status" value="1"/>
</dbReference>
<dbReference type="RefSeq" id="WP_013456112.1">
    <property type="nucleotide sequence ID" value="NZ_CP005933.1"/>
</dbReference>
<dbReference type="PATRIC" id="fig|1316930.3.peg.236"/>
<sequence length="477" mass="55987">MAIPVEIRQVERPKNTVVKNYFGKFKVVKRTSKYVNGKAIPKDLAIVGEIVDYKFVPFETPVPVGTRSKKNQEKTDIKDYGNIAIFTKNSNDILEKLLTHFDSSTAYKLYVIAILRCAYPKAVNRDLKFYYETSFMSELFKKVGLSESLLPDFFEKTGRAYSNIHNFMLDRINEFKGRVQIIDGTLKSYNSDEATFSQWSRKGKVKDSENFTLLYTCDLYTKEPIYHRPYQGNMLDSTIFEDFLENVPSTGEILIADKGFRTKAITELLEQNKNVKYLLPLKRNTTLIRAEKLDENLAPVKIKDKQLLGSKKQIDGKFFYLFKDLEIAGKESVGNYQKHLKRNTFNIDEFNKNNQFFGVIVFESNVDLSLEDVYTLYDQRWEIEEMFNFYKNILELSKTRVHSEMKVYTTEFINYLSLIIATKVKNNLIKLNLHQNYSFRQIIEYLRSYKVEVINDTEWKKRKVLKYVQDLAELLEI</sequence>
<dbReference type="GeneID" id="31507970"/>
<evidence type="ECO:0000313" key="2">
    <source>
        <dbReference type="EMBL" id="AIA33813.1"/>
    </source>
</evidence>
<dbReference type="GO" id="GO:0003677">
    <property type="term" value="F:DNA binding"/>
    <property type="evidence" value="ECO:0007669"/>
    <property type="project" value="InterPro"/>
</dbReference>
<organism evidence="2 3">
    <name type="scientific">Mycoplasmopsis bovis CQ-W70</name>
    <dbReference type="NCBI Taxonomy" id="1316930"/>
    <lineage>
        <taxon>Bacteria</taxon>
        <taxon>Bacillati</taxon>
        <taxon>Mycoplasmatota</taxon>
        <taxon>Mycoplasmoidales</taxon>
        <taxon>Metamycoplasmataceae</taxon>
        <taxon>Mycoplasmopsis</taxon>
    </lineage>
</organism>
<dbReference type="EMBL" id="CP005933">
    <property type="protein sequence ID" value="AIA33813.1"/>
    <property type="molecule type" value="Genomic_DNA"/>
</dbReference>
<feature type="domain" description="Transposase IS4-like" evidence="1">
    <location>
        <begin position="176"/>
        <end position="407"/>
    </location>
</feature>
<evidence type="ECO:0000313" key="3">
    <source>
        <dbReference type="Proteomes" id="UP000027182"/>
    </source>
</evidence>
<dbReference type="GO" id="GO:0006313">
    <property type="term" value="P:DNA transposition"/>
    <property type="evidence" value="ECO:0007669"/>
    <property type="project" value="InterPro"/>
</dbReference>
<dbReference type="GO" id="GO:0004803">
    <property type="term" value="F:transposase activity"/>
    <property type="evidence" value="ECO:0007669"/>
    <property type="project" value="InterPro"/>
</dbReference>
<dbReference type="SUPFAM" id="SSF53098">
    <property type="entry name" value="Ribonuclease H-like"/>
    <property type="match status" value="1"/>
</dbReference>
<dbReference type="HOGENOM" id="CLU_045242_0_0_14"/>
<accession>A0A059Y3Q1</accession>
<gene>
    <name evidence="2" type="ORF">K668_01135</name>
</gene>
<evidence type="ECO:0000259" key="1">
    <source>
        <dbReference type="Pfam" id="PF01609"/>
    </source>
</evidence>
<dbReference type="KEGG" id="mbq:K668_01135"/>
<dbReference type="Proteomes" id="UP000027182">
    <property type="component" value="Chromosome"/>
</dbReference>
<reference evidence="2 3" key="1">
    <citation type="submission" date="2013-04" db="EMBL/GenBank/DDBJ databases">
        <authorList>
            <person name="Lin L."/>
            <person name="Zeng Z."/>
            <person name="Xie J."/>
            <person name="Luo L."/>
            <person name="Yang Z."/>
            <person name="Liang W."/>
            <person name="Lin H."/>
            <person name="Dong C."/>
            <person name="Sun Y."/>
        </authorList>
    </citation>
    <scope>NUCLEOTIDE SEQUENCE [LARGE SCALE GENOMIC DNA]</scope>
    <source>
        <strain evidence="2 3">CQ-W70</strain>
    </source>
</reference>
<dbReference type="InterPro" id="IPR012337">
    <property type="entry name" value="RNaseH-like_sf"/>
</dbReference>
<name>A0A059Y3Q1_MYCBV</name>
<protein>
    <submittedName>
        <fullName evidence="2">Transposase</fullName>
    </submittedName>
</protein>